<evidence type="ECO:0000313" key="3">
    <source>
        <dbReference type="EMBL" id="CAF4135738.1"/>
    </source>
</evidence>
<dbReference type="Proteomes" id="UP000663889">
    <property type="component" value="Unassembled WGS sequence"/>
</dbReference>
<proteinExistence type="predicted"/>
<reference evidence="2" key="1">
    <citation type="submission" date="2021-02" db="EMBL/GenBank/DDBJ databases">
        <authorList>
            <person name="Nowell W R."/>
        </authorList>
    </citation>
    <scope>NUCLEOTIDE SEQUENCE</scope>
</reference>
<comment type="caution">
    <text evidence="2">The sequence shown here is derived from an EMBL/GenBank/DDBJ whole genome shotgun (WGS) entry which is preliminary data.</text>
</comment>
<accession>A0A815UE21</accession>
<dbReference type="EMBL" id="CAJOBD010009466">
    <property type="protein sequence ID" value="CAF4135738.1"/>
    <property type="molecule type" value="Genomic_DNA"/>
</dbReference>
<evidence type="ECO:0000313" key="4">
    <source>
        <dbReference type="Proteomes" id="UP000663889"/>
    </source>
</evidence>
<feature type="compositionally biased region" description="Basic and acidic residues" evidence="1">
    <location>
        <begin position="83"/>
        <end position="92"/>
    </location>
</feature>
<dbReference type="AlphaFoldDB" id="A0A815UE21"/>
<feature type="region of interest" description="Disordered" evidence="1">
    <location>
        <begin position="69"/>
        <end position="92"/>
    </location>
</feature>
<organism evidence="2 4">
    <name type="scientific">Rotaria sordida</name>
    <dbReference type="NCBI Taxonomy" id="392033"/>
    <lineage>
        <taxon>Eukaryota</taxon>
        <taxon>Metazoa</taxon>
        <taxon>Spiralia</taxon>
        <taxon>Gnathifera</taxon>
        <taxon>Rotifera</taxon>
        <taxon>Eurotatoria</taxon>
        <taxon>Bdelloidea</taxon>
        <taxon>Philodinida</taxon>
        <taxon>Philodinidae</taxon>
        <taxon>Rotaria</taxon>
    </lineage>
</organism>
<evidence type="ECO:0000256" key="1">
    <source>
        <dbReference type="SAM" id="MobiDB-lite"/>
    </source>
</evidence>
<dbReference type="Proteomes" id="UP000663836">
    <property type="component" value="Unassembled WGS sequence"/>
</dbReference>
<name>A0A815UE21_9BILA</name>
<sequence>KIDHHRRAQAEADRNFQATNDRLTAQLRNIRRLEHRLRDLNMMIIQNLPYEQMNYDVVQEVTELNKSKTHKFEQDEHELYDDLTERQLAHNS</sequence>
<dbReference type="EMBL" id="CAJNOU010006908">
    <property type="protein sequence ID" value="CAF1514954.1"/>
    <property type="molecule type" value="Genomic_DNA"/>
</dbReference>
<protein>
    <submittedName>
        <fullName evidence="2">Uncharacterized protein</fullName>
    </submittedName>
</protein>
<evidence type="ECO:0000313" key="2">
    <source>
        <dbReference type="EMBL" id="CAF1514954.1"/>
    </source>
</evidence>
<feature type="non-terminal residue" evidence="2">
    <location>
        <position position="1"/>
    </location>
</feature>
<gene>
    <name evidence="3" type="ORF">JBS370_LOCUS33263</name>
    <name evidence="2" type="ORF">SEV965_LOCUS36736</name>
</gene>